<proteinExistence type="predicted"/>
<evidence type="ECO:0000313" key="1">
    <source>
        <dbReference type="EMBL" id="MFC6088801.1"/>
    </source>
</evidence>
<reference evidence="2" key="1">
    <citation type="journal article" date="2019" name="Int. J. Syst. Evol. Microbiol.">
        <title>The Global Catalogue of Microorganisms (GCM) 10K type strain sequencing project: providing services to taxonomists for standard genome sequencing and annotation.</title>
        <authorList>
            <consortium name="The Broad Institute Genomics Platform"/>
            <consortium name="The Broad Institute Genome Sequencing Center for Infectious Disease"/>
            <person name="Wu L."/>
            <person name="Ma J."/>
        </authorList>
    </citation>
    <scope>NUCLEOTIDE SEQUENCE [LARGE SCALE GENOMIC DNA]</scope>
    <source>
        <strain evidence="2">CGMCC 4.7246</strain>
    </source>
</reference>
<dbReference type="InterPro" id="IPR013321">
    <property type="entry name" value="Arc_rbn_hlx_hlx"/>
</dbReference>
<dbReference type="EMBL" id="JBHSQO010000004">
    <property type="protein sequence ID" value="MFC6088801.1"/>
    <property type="molecule type" value="Genomic_DNA"/>
</dbReference>
<sequence>MVEREVKPVHVRDVPAEIVDTLQDRANAQGISLSAYLRNVFAEVATRPDMAEVHQRSWPRPWKIDGEALQRVVREVREEDE</sequence>
<comment type="caution">
    <text evidence="1">The sequence shown here is derived from an EMBL/GenBank/DDBJ whole genome shotgun (WGS) entry which is preliminary data.</text>
</comment>
<name>A0ABW1NZZ8_9PSEU</name>
<evidence type="ECO:0008006" key="3">
    <source>
        <dbReference type="Google" id="ProtNLM"/>
    </source>
</evidence>
<evidence type="ECO:0000313" key="2">
    <source>
        <dbReference type="Proteomes" id="UP001596220"/>
    </source>
</evidence>
<dbReference type="Proteomes" id="UP001596220">
    <property type="component" value="Unassembled WGS sequence"/>
</dbReference>
<dbReference type="InterPro" id="IPR010985">
    <property type="entry name" value="Ribbon_hlx_hlx"/>
</dbReference>
<dbReference type="Gene3D" id="1.10.1220.10">
    <property type="entry name" value="Met repressor-like"/>
    <property type="match status" value="1"/>
</dbReference>
<protein>
    <recommendedName>
        <fullName evidence="3">Ribbon-helix-helix CopG family protein</fullName>
    </recommendedName>
</protein>
<keyword evidence="2" id="KW-1185">Reference proteome</keyword>
<organism evidence="1 2">
    <name type="scientific">Saccharothrix lopnurensis</name>
    <dbReference type="NCBI Taxonomy" id="1670621"/>
    <lineage>
        <taxon>Bacteria</taxon>
        <taxon>Bacillati</taxon>
        <taxon>Actinomycetota</taxon>
        <taxon>Actinomycetes</taxon>
        <taxon>Pseudonocardiales</taxon>
        <taxon>Pseudonocardiaceae</taxon>
        <taxon>Saccharothrix</taxon>
    </lineage>
</organism>
<gene>
    <name evidence="1" type="ORF">ACFP3R_05905</name>
</gene>
<dbReference type="RefSeq" id="WP_380633587.1">
    <property type="nucleotide sequence ID" value="NZ_JBHSQO010000004.1"/>
</dbReference>
<accession>A0ABW1NZZ8</accession>
<dbReference type="SUPFAM" id="SSF47598">
    <property type="entry name" value="Ribbon-helix-helix"/>
    <property type="match status" value="1"/>
</dbReference>